<dbReference type="PROSITE" id="PS52050">
    <property type="entry name" value="WYL"/>
    <property type="match status" value="1"/>
</dbReference>
<dbReference type="InterPro" id="IPR057727">
    <property type="entry name" value="WCX_dom"/>
</dbReference>
<dbReference type="RefSeq" id="WP_085099443.1">
    <property type="nucleotide sequence ID" value="NZ_AP022603.1"/>
</dbReference>
<dbReference type="PANTHER" id="PTHR34580">
    <property type="match status" value="1"/>
</dbReference>
<dbReference type="Pfam" id="PF25583">
    <property type="entry name" value="WCX"/>
    <property type="match status" value="1"/>
</dbReference>
<dbReference type="EMBL" id="LQOJ01000053">
    <property type="protein sequence ID" value="ORU99368.1"/>
    <property type="molecule type" value="Genomic_DNA"/>
</dbReference>
<evidence type="ECO:0000259" key="1">
    <source>
        <dbReference type="Pfam" id="PF13280"/>
    </source>
</evidence>
<dbReference type="Pfam" id="PF13280">
    <property type="entry name" value="WYL"/>
    <property type="match status" value="1"/>
</dbReference>
<dbReference type="PANTHER" id="PTHR34580:SF3">
    <property type="entry name" value="PROTEIN PAFB"/>
    <property type="match status" value="1"/>
</dbReference>
<reference evidence="3 4" key="1">
    <citation type="submission" date="2016-01" db="EMBL/GenBank/DDBJ databases">
        <title>The new phylogeny of the genus Mycobacterium.</title>
        <authorList>
            <person name="Tarcisio F."/>
            <person name="Conor M."/>
            <person name="Antonella G."/>
            <person name="Elisabetta G."/>
            <person name="Giulia F.S."/>
            <person name="Sara T."/>
            <person name="Anna F."/>
            <person name="Clotilde B."/>
            <person name="Roberto B."/>
            <person name="Veronica D.S."/>
            <person name="Fabio R."/>
            <person name="Monica P."/>
            <person name="Olivier J."/>
            <person name="Enrico T."/>
            <person name="Nicola S."/>
        </authorList>
    </citation>
    <scope>NUCLEOTIDE SEQUENCE [LARGE SCALE GENOMIC DNA]</scope>
    <source>
        <strain evidence="3 4">DSM 44179</strain>
    </source>
</reference>
<evidence type="ECO:0000313" key="4">
    <source>
        <dbReference type="Proteomes" id="UP000193484"/>
    </source>
</evidence>
<organism evidence="3 4">
    <name type="scientific">Mycolicibacterium fallax</name>
    <name type="common">Mycobacterium fallax</name>
    <dbReference type="NCBI Taxonomy" id="1793"/>
    <lineage>
        <taxon>Bacteria</taxon>
        <taxon>Bacillati</taxon>
        <taxon>Actinomycetota</taxon>
        <taxon>Actinomycetes</taxon>
        <taxon>Mycobacteriales</taxon>
        <taxon>Mycobacteriaceae</taxon>
        <taxon>Mycolicibacterium</taxon>
    </lineage>
</organism>
<dbReference type="AlphaFoldDB" id="A0A1X1R518"/>
<feature type="domain" description="WYL" evidence="1">
    <location>
        <begin position="149"/>
        <end position="215"/>
    </location>
</feature>
<dbReference type="Proteomes" id="UP000193484">
    <property type="component" value="Unassembled WGS sequence"/>
</dbReference>
<gene>
    <name evidence="3" type="ORF">AWC04_17250</name>
</gene>
<dbReference type="InterPro" id="IPR026881">
    <property type="entry name" value="WYL_dom"/>
</dbReference>
<protein>
    <submittedName>
        <fullName evidence="3">Transcriptional regulator</fullName>
    </submittedName>
</protein>
<proteinExistence type="predicted"/>
<name>A0A1X1R518_MYCFA</name>
<dbReference type="OrthoDB" id="3268930at2"/>
<feature type="domain" description="WCX" evidence="2">
    <location>
        <begin position="251"/>
        <end position="327"/>
    </location>
</feature>
<dbReference type="STRING" id="1793.AWC04_17250"/>
<comment type="caution">
    <text evidence="3">The sequence shown here is derived from an EMBL/GenBank/DDBJ whole genome shotgun (WGS) entry which is preliminary data.</text>
</comment>
<accession>A0A1X1R518</accession>
<keyword evidence="4" id="KW-1185">Reference proteome</keyword>
<evidence type="ECO:0000259" key="2">
    <source>
        <dbReference type="Pfam" id="PF25583"/>
    </source>
</evidence>
<sequence>MATQKVERQLNLVIALLSTHGYLTAEKIHRSVTGYAECATDEAFARMFERDKGELRDLGIPLQTGKVAGSDTVEGYRINRDAYALPDIDLTAQEAAAVAIATALWQTPEWATVTEGALLKLRAAGVDVDADPIPFSAPMGLPGLRGAEDVLAVLLAAVSAGQAVRFRHRSSPAVPYSQRTIEPWGVVTVGGRWYLVGHDRDREDVRTFRVSRIRSDIETVGAPGAVGPPPGTDVRAIAAAAVSAAEPSAESVPVRVWVADGRANSLRRIGTEVADRVRAGRPGQILEIDTGPRESLLRDIAGHGADAVVLAPSDLREKVLTRLRAAAGTGDRR</sequence>
<evidence type="ECO:0000313" key="3">
    <source>
        <dbReference type="EMBL" id="ORU99368.1"/>
    </source>
</evidence>
<dbReference type="InterPro" id="IPR051534">
    <property type="entry name" value="CBASS_pafABC_assoc_protein"/>
</dbReference>